<evidence type="ECO:0008006" key="5">
    <source>
        <dbReference type="Google" id="ProtNLM"/>
    </source>
</evidence>
<keyword evidence="4" id="KW-1185">Reference proteome</keyword>
<keyword evidence="1 2" id="KW-0238">DNA-binding</keyword>
<dbReference type="SUPFAM" id="SSF50249">
    <property type="entry name" value="Nucleic acid-binding proteins"/>
    <property type="match status" value="1"/>
</dbReference>
<proteinExistence type="predicted"/>
<dbReference type="Gene3D" id="2.40.50.140">
    <property type="entry name" value="Nucleic acid-binding proteins"/>
    <property type="match status" value="1"/>
</dbReference>
<dbReference type="InterPro" id="IPR000424">
    <property type="entry name" value="Primosome_PriB/ssb"/>
</dbReference>
<dbReference type="OrthoDB" id="5767250at2"/>
<gene>
    <name evidence="3" type="ORF">CRN84_19000</name>
</gene>
<evidence type="ECO:0000256" key="2">
    <source>
        <dbReference type="PROSITE-ProRule" id="PRU00252"/>
    </source>
</evidence>
<comment type="caution">
    <text evidence="3">The sequence shown here is derived from an EMBL/GenBank/DDBJ whole genome shotgun (WGS) entry which is preliminary data.</text>
</comment>
<dbReference type="GO" id="GO:0003697">
    <property type="term" value="F:single-stranded DNA binding"/>
    <property type="evidence" value="ECO:0007669"/>
    <property type="project" value="InterPro"/>
</dbReference>
<organism evidence="3 4">
    <name type="scientific">Budvicia aquatica</name>
    <dbReference type="NCBI Taxonomy" id="82979"/>
    <lineage>
        <taxon>Bacteria</taxon>
        <taxon>Pseudomonadati</taxon>
        <taxon>Pseudomonadota</taxon>
        <taxon>Gammaproteobacteria</taxon>
        <taxon>Enterobacterales</taxon>
        <taxon>Budviciaceae</taxon>
        <taxon>Budvicia</taxon>
    </lineage>
</organism>
<dbReference type="PROSITE" id="PS50935">
    <property type="entry name" value="SSB"/>
    <property type="match status" value="1"/>
</dbReference>
<dbReference type="AlphaFoldDB" id="A0A2C6DLS1"/>
<dbReference type="InterPro" id="IPR012340">
    <property type="entry name" value="NA-bd_OB-fold"/>
</dbReference>
<evidence type="ECO:0000256" key="1">
    <source>
        <dbReference type="ARBA" id="ARBA00023125"/>
    </source>
</evidence>
<dbReference type="Pfam" id="PF00436">
    <property type="entry name" value="SSB"/>
    <property type="match status" value="1"/>
</dbReference>
<reference evidence="4" key="1">
    <citation type="submission" date="2017-09" db="EMBL/GenBank/DDBJ databases">
        <title>FDA dAtabase for Regulatory Grade micrObial Sequences (FDA-ARGOS): Supporting development and validation of Infectious Disease Dx tests.</title>
        <authorList>
            <person name="Minogue T."/>
            <person name="Wolcott M."/>
            <person name="Wasieloski L."/>
            <person name="Aguilar W."/>
            <person name="Moore D."/>
            <person name="Tallon L."/>
            <person name="Sadzewicz L."/>
            <person name="Ott S."/>
            <person name="Zhao X."/>
            <person name="Nagaraj S."/>
            <person name="Vavikolanu K."/>
            <person name="Aluvathingal J."/>
            <person name="Nadendla S."/>
            <person name="Sichtig H."/>
        </authorList>
    </citation>
    <scope>NUCLEOTIDE SEQUENCE [LARGE SCALE GENOMIC DNA]</scope>
    <source>
        <strain evidence="4">FDAARGOS_387</strain>
    </source>
</reference>
<dbReference type="EMBL" id="PDDX01000001">
    <property type="protein sequence ID" value="PHI31278.1"/>
    <property type="molecule type" value="Genomic_DNA"/>
</dbReference>
<protein>
    <recommendedName>
        <fullName evidence="5">Single-stranded DNA-binding protein</fullName>
    </recommendedName>
</protein>
<evidence type="ECO:0000313" key="4">
    <source>
        <dbReference type="Proteomes" id="UP000224974"/>
    </source>
</evidence>
<dbReference type="Proteomes" id="UP000224974">
    <property type="component" value="Unassembled WGS sequence"/>
</dbReference>
<name>A0A2C6DLS1_9GAMM</name>
<evidence type="ECO:0000313" key="3">
    <source>
        <dbReference type="EMBL" id="PHI31278.1"/>
    </source>
</evidence>
<accession>A0A2C6DLS1</accession>
<sequence>MGVVGFGPLAEIIANHEKGDLISVSGNMQVKQWTDKNDVAQTGYQVFVDRLSALNRGQYVYY</sequence>